<evidence type="ECO:0000256" key="1">
    <source>
        <dbReference type="SAM" id="Phobius"/>
    </source>
</evidence>
<evidence type="ECO:0000313" key="2">
    <source>
        <dbReference type="EMBL" id="GIY68307.1"/>
    </source>
</evidence>
<comment type="caution">
    <text evidence="2">The sequence shown here is derived from an EMBL/GenBank/DDBJ whole genome shotgun (WGS) entry which is preliminary data.</text>
</comment>
<sequence>MKRSSSRMGSVRVRSRLLLIETFSEMKRSSSCRIRVVRVRVRVGFYWSLFSAGVFLGFVSKATVLGESSRCPGRVELVTALRTLYRFQHRASAIKEGKNPPKHYRSIGIKGVCPQKNKLKKKRKKRQYFLLSHQKKRTSPSFQIKAFSKMKAIFQSHELYPSKSRFLMTQYESTGTLALKVCVPKKQKQRKYKKEKASFSFSLIQRKERVPFFQIETFSKMKRSPSRRSSIRGESLSTGQYFLMVFFLALFQRPIVLGESSS</sequence>
<proteinExistence type="predicted"/>
<accession>A0AAV4VDU3</accession>
<organism evidence="2 3">
    <name type="scientific">Caerostris extrusa</name>
    <name type="common">Bark spider</name>
    <name type="synonym">Caerostris bankana</name>
    <dbReference type="NCBI Taxonomy" id="172846"/>
    <lineage>
        <taxon>Eukaryota</taxon>
        <taxon>Metazoa</taxon>
        <taxon>Ecdysozoa</taxon>
        <taxon>Arthropoda</taxon>
        <taxon>Chelicerata</taxon>
        <taxon>Arachnida</taxon>
        <taxon>Araneae</taxon>
        <taxon>Araneomorphae</taxon>
        <taxon>Entelegynae</taxon>
        <taxon>Araneoidea</taxon>
        <taxon>Araneidae</taxon>
        <taxon>Caerostris</taxon>
    </lineage>
</organism>
<name>A0AAV4VDU3_CAEEX</name>
<protein>
    <submittedName>
        <fullName evidence="2">Uncharacterized protein</fullName>
    </submittedName>
</protein>
<evidence type="ECO:0000313" key="3">
    <source>
        <dbReference type="Proteomes" id="UP001054945"/>
    </source>
</evidence>
<keyword evidence="1" id="KW-0472">Membrane</keyword>
<reference evidence="2 3" key="1">
    <citation type="submission" date="2021-06" db="EMBL/GenBank/DDBJ databases">
        <title>Caerostris extrusa draft genome.</title>
        <authorList>
            <person name="Kono N."/>
            <person name="Arakawa K."/>
        </authorList>
    </citation>
    <scope>NUCLEOTIDE SEQUENCE [LARGE SCALE GENOMIC DNA]</scope>
</reference>
<keyword evidence="3" id="KW-1185">Reference proteome</keyword>
<dbReference type="AlphaFoldDB" id="A0AAV4VDU3"/>
<keyword evidence="1" id="KW-1133">Transmembrane helix</keyword>
<feature type="transmembrane region" description="Helical" evidence="1">
    <location>
        <begin position="43"/>
        <end position="64"/>
    </location>
</feature>
<dbReference type="EMBL" id="BPLR01014362">
    <property type="protein sequence ID" value="GIY68307.1"/>
    <property type="molecule type" value="Genomic_DNA"/>
</dbReference>
<gene>
    <name evidence="2" type="ORF">CEXT_752981</name>
</gene>
<keyword evidence="1" id="KW-0812">Transmembrane</keyword>
<dbReference type="Proteomes" id="UP001054945">
    <property type="component" value="Unassembled WGS sequence"/>
</dbReference>